<dbReference type="OrthoDB" id="1602884at2759"/>
<dbReference type="EMBL" id="JAAAHW010000499">
    <property type="protein sequence ID" value="KAG0001769.1"/>
    <property type="molecule type" value="Genomic_DNA"/>
</dbReference>
<proteinExistence type="predicted"/>
<evidence type="ECO:0000313" key="3">
    <source>
        <dbReference type="Proteomes" id="UP000749646"/>
    </source>
</evidence>
<evidence type="ECO:0000256" key="1">
    <source>
        <dbReference type="SAM" id="MobiDB-lite"/>
    </source>
</evidence>
<sequence length="175" mass="19406">MCMTDFFLLTEGRSTWNRVGDKTGMYPIHQHRKNDSTAHNPFGSVDMDGEIFGSQSKLQLQDEASLSAEEYASCCVDIWDLRTGDRLYSLIPRLPTHQLYQGRNMVSIVNDHPPLHGRSYKRGMNCHKQQGNPLRTTPSTGVSLPSGHEDGGFRGSRDISANTSWGAAPGLVIGR</sequence>
<comment type="caution">
    <text evidence="2">The sequence shown here is derived from an EMBL/GenBank/DDBJ whole genome shotgun (WGS) entry which is preliminary data.</text>
</comment>
<evidence type="ECO:0000313" key="2">
    <source>
        <dbReference type="EMBL" id="KAG0001769.1"/>
    </source>
</evidence>
<dbReference type="AlphaFoldDB" id="A0A9P6MIC0"/>
<reference evidence="2" key="1">
    <citation type="journal article" date="2020" name="Fungal Divers.">
        <title>Resolving the Mortierellaceae phylogeny through synthesis of multi-gene phylogenetics and phylogenomics.</title>
        <authorList>
            <person name="Vandepol N."/>
            <person name="Liber J."/>
            <person name="Desiro A."/>
            <person name="Na H."/>
            <person name="Kennedy M."/>
            <person name="Barry K."/>
            <person name="Grigoriev I.V."/>
            <person name="Miller A.N."/>
            <person name="O'Donnell K."/>
            <person name="Stajich J.E."/>
            <person name="Bonito G."/>
        </authorList>
    </citation>
    <scope>NUCLEOTIDE SEQUENCE</scope>
    <source>
        <strain evidence="2">MES-2147</strain>
    </source>
</reference>
<organism evidence="2 3">
    <name type="scientific">Modicella reniformis</name>
    <dbReference type="NCBI Taxonomy" id="1440133"/>
    <lineage>
        <taxon>Eukaryota</taxon>
        <taxon>Fungi</taxon>
        <taxon>Fungi incertae sedis</taxon>
        <taxon>Mucoromycota</taxon>
        <taxon>Mortierellomycotina</taxon>
        <taxon>Mortierellomycetes</taxon>
        <taxon>Mortierellales</taxon>
        <taxon>Mortierellaceae</taxon>
        <taxon>Modicella</taxon>
    </lineage>
</organism>
<keyword evidence="3" id="KW-1185">Reference proteome</keyword>
<gene>
    <name evidence="2" type="ORF">BGZ65_003199</name>
</gene>
<feature type="non-terminal residue" evidence="2">
    <location>
        <position position="175"/>
    </location>
</feature>
<feature type="compositionally biased region" description="Polar residues" evidence="1">
    <location>
        <begin position="131"/>
        <end position="143"/>
    </location>
</feature>
<feature type="region of interest" description="Disordered" evidence="1">
    <location>
        <begin position="131"/>
        <end position="161"/>
    </location>
</feature>
<name>A0A9P6MIC0_9FUNG</name>
<accession>A0A9P6MIC0</accession>
<dbReference type="Proteomes" id="UP000749646">
    <property type="component" value="Unassembled WGS sequence"/>
</dbReference>
<protein>
    <submittedName>
        <fullName evidence="2">Uncharacterized protein</fullName>
    </submittedName>
</protein>
<feature type="compositionally biased region" description="Basic and acidic residues" evidence="1">
    <location>
        <begin position="147"/>
        <end position="157"/>
    </location>
</feature>